<sequence length="368" mass="40011">MSHASTAAIDQPTSAGLAMKPRLSVCTPPSPSTDVVAPYPKSSDLPTSLAPTSPGSEEDSDVESSDYHHVCPENEEREGRYIDSTPTSRQLGEFKSSLLVQMQAAALLRLLKDEMEHENDDSAEESKDQNNVINGVGEDVETIQKNPAAGGDDVTTETSEYANTPTHEQTDGTDAQMSKEDVLQGRPELIEVFRGISLMRRLLASEEPQGEGESKVVDDIHPSATEESTIPAAVGHMEQEQAAEQSNEVAKNTTLAISEAPSQPSDDAESTREVHDRMLESQLVFENFLSTYLANQFGQSSKQHLSDVFNFYPLQFGPGRSRTATVSTGMYGEEEEAQDSGVELDDATYIRPQVVQVIQTTSVDRAAE</sequence>
<comment type="caution">
    <text evidence="2">The sequence shown here is derived from an EMBL/GenBank/DDBJ whole genome shotgun (WGS) entry which is preliminary data.</text>
</comment>
<dbReference type="AlphaFoldDB" id="A0A0W0G891"/>
<dbReference type="Proteomes" id="UP000054988">
    <property type="component" value="Unassembled WGS sequence"/>
</dbReference>
<feature type="compositionally biased region" description="Polar residues" evidence="1">
    <location>
        <begin position="156"/>
        <end position="176"/>
    </location>
</feature>
<dbReference type="EMBL" id="LATX01000850">
    <property type="protein sequence ID" value="KTB44791.1"/>
    <property type="molecule type" value="Genomic_DNA"/>
</dbReference>
<evidence type="ECO:0000313" key="2">
    <source>
        <dbReference type="EMBL" id="KTB44791.1"/>
    </source>
</evidence>
<organism evidence="2 3">
    <name type="scientific">Moniliophthora roreri</name>
    <name type="common">Frosty pod rot fungus</name>
    <name type="synonym">Monilia roreri</name>
    <dbReference type="NCBI Taxonomy" id="221103"/>
    <lineage>
        <taxon>Eukaryota</taxon>
        <taxon>Fungi</taxon>
        <taxon>Dikarya</taxon>
        <taxon>Basidiomycota</taxon>
        <taxon>Agaricomycotina</taxon>
        <taxon>Agaricomycetes</taxon>
        <taxon>Agaricomycetidae</taxon>
        <taxon>Agaricales</taxon>
        <taxon>Marasmiineae</taxon>
        <taxon>Marasmiaceae</taxon>
        <taxon>Moniliophthora</taxon>
    </lineage>
</organism>
<reference evidence="2 3" key="1">
    <citation type="submission" date="2015-12" db="EMBL/GenBank/DDBJ databases">
        <title>Draft genome sequence of Moniliophthora roreri, the causal agent of frosty pod rot of cacao.</title>
        <authorList>
            <person name="Aime M.C."/>
            <person name="Diaz-Valderrama J.R."/>
            <person name="Kijpornyongpan T."/>
            <person name="Phillips-Mora W."/>
        </authorList>
    </citation>
    <scope>NUCLEOTIDE SEQUENCE [LARGE SCALE GENOMIC DNA]</scope>
    <source>
        <strain evidence="2 3">MCA 2952</strain>
    </source>
</reference>
<feature type="region of interest" description="Disordered" evidence="1">
    <location>
        <begin position="1"/>
        <end position="88"/>
    </location>
</feature>
<name>A0A0W0G891_MONRR</name>
<evidence type="ECO:0000256" key="1">
    <source>
        <dbReference type="SAM" id="MobiDB-lite"/>
    </source>
</evidence>
<gene>
    <name evidence="2" type="ORF">WG66_2634</name>
</gene>
<accession>A0A0W0G891</accession>
<protein>
    <submittedName>
        <fullName evidence="2">Uncharacterized protein</fullName>
    </submittedName>
</protein>
<evidence type="ECO:0000313" key="3">
    <source>
        <dbReference type="Proteomes" id="UP000054988"/>
    </source>
</evidence>
<feature type="compositionally biased region" description="Basic and acidic residues" evidence="1">
    <location>
        <begin position="65"/>
        <end position="81"/>
    </location>
</feature>
<feature type="compositionally biased region" description="Polar residues" evidence="1">
    <location>
        <begin position="44"/>
        <end position="55"/>
    </location>
</feature>
<proteinExistence type="predicted"/>
<feature type="region of interest" description="Disordered" evidence="1">
    <location>
        <begin position="141"/>
        <end position="181"/>
    </location>
</feature>